<feature type="transmembrane region" description="Helical" evidence="5">
    <location>
        <begin position="238"/>
        <end position="258"/>
    </location>
</feature>
<dbReference type="GO" id="GO:0005886">
    <property type="term" value="C:plasma membrane"/>
    <property type="evidence" value="ECO:0007669"/>
    <property type="project" value="TreeGrafter"/>
</dbReference>
<comment type="subcellular location">
    <subcellularLocation>
        <location evidence="1">Membrane</location>
        <topology evidence="1">Multi-pass membrane protein</topology>
    </subcellularLocation>
</comment>
<dbReference type="AlphaFoldDB" id="A0A650EL38"/>
<evidence type="ECO:0000256" key="5">
    <source>
        <dbReference type="SAM" id="Phobius"/>
    </source>
</evidence>
<dbReference type="InterPro" id="IPR052951">
    <property type="entry name" value="Tellurite_res_ion_channel"/>
</dbReference>
<gene>
    <name evidence="6" type="ORF">Helico4rc_2720</name>
</gene>
<keyword evidence="4 5" id="KW-0472">Membrane</keyword>
<dbReference type="InterPro" id="IPR038665">
    <property type="entry name" value="Voltage-dep_anion_channel_sf"/>
</dbReference>
<feature type="transmembrane region" description="Helical" evidence="5">
    <location>
        <begin position="60"/>
        <end position="81"/>
    </location>
</feature>
<dbReference type="CDD" id="cd09323">
    <property type="entry name" value="TDT_SLAC1_like"/>
    <property type="match status" value="1"/>
</dbReference>
<keyword evidence="2 5" id="KW-0812">Transmembrane</keyword>
<evidence type="ECO:0000256" key="3">
    <source>
        <dbReference type="ARBA" id="ARBA00022989"/>
    </source>
</evidence>
<feature type="transmembrane region" description="Helical" evidence="5">
    <location>
        <begin position="270"/>
        <end position="290"/>
    </location>
</feature>
<keyword evidence="3 5" id="KW-1133">Transmembrane helix</keyword>
<dbReference type="EMBL" id="MN577567">
    <property type="protein sequence ID" value="QGT50152.1"/>
    <property type="molecule type" value="Genomic_DNA"/>
</dbReference>
<feature type="transmembrane region" description="Helical" evidence="5">
    <location>
        <begin position="210"/>
        <end position="232"/>
    </location>
</feature>
<name>A0A650EL38_9HELI</name>
<evidence type="ECO:0000313" key="6">
    <source>
        <dbReference type="EMBL" id="QGT50152.1"/>
    </source>
</evidence>
<organism evidence="6">
    <name type="scientific">uncultured Helicobacter sp</name>
    <dbReference type="NCBI Taxonomy" id="175537"/>
    <lineage>
        <taxon>Bacteria</taxon>
        <taxon>Pseudomonadati</taxon>
        <taxon>Campylobacterota</taxon>
        <taxon>Epsilonproteobacteria</taxon>
        <taxon>Campylobacterales</taxon>
        <taxon>Helicobacteraceae</taxon>
        <taxon>Helicobacter</taxon>
        <taxon>environmental samples</taxon>
    </lineage>
</organism>
<evidence type="ECO:0000256" key="1">
    <source>
        <dbReference type="ARBA" id="ARBA00004141"/>
    </source>
</evidence>
<feature type="transmembrane region" description="Helical" evidence="5">
    <location>
        <begin position="179"/>
        <end position="198"/>
    </location>
</feature>
<feature type="transmembrane region" description="Helical" evidence="5">
    <location>
        <begin position="296"/>
        <end position="316"/>
    </location>
</feature>
<feature type="transmembrane region" description="Helical" evidence="5">
    <location>
        <begin position="21"/>
        <end position="40"/>
    </location>
</feature>
<proteinExistence type="predicted"/>
<dbReference type="Gene3D" id="1.50.10.150">
    <property type="entry name" value="Voltage-dependent anion channel"/>
    <property type="match status" value="1"/>
</dbReference>
<dbReference type="PANTHER" id="PTHR37955">
    <property type="entry name" value="TELLURITE RESISTANCE PROTEIN TEHA"/>
    <property type="match status" value="1"/>
</dbReference>
<dbReference type="GO" id="GO:0046583">
    <property type="term" value="F:monoatomic cation efflux transmembrane transporter activity"/>
    <property type="evidence" value="ECO:0007669"/>
    <property type="project" value="TreeGrafter"/>
</dbReference>
<feature type="transmembrane region" description="Helical" evidence="5">
    <location>
        <begin position="154"/>
        <end position="173"/>
    </location>
</feature>
<feature type="transmembrane region" description="Helical" evidence="5">
    <location>
        <begin position="118"/>
        <end position="142"/>
    </location>
</feature>
<dbReference type="Pfam" id="PF03595">
    <property type="entry name" value="SLAC1"/>
    <property type="match status" value="1"/>
</dbReference>
<evidence type="ECO:0000256" key="4">
    <source>
        <dbReference type="ARBA" id="ARBA00023136"/>
    </source>
</evidence>
<accession>A0A650EL38</accession>
<reference evidence="6" key="1">
    <citation type="journal article" date="2020" name="J. ISSAAS">
        <title>Lactobacilli and other gastrointestinal microbiota of Peromyscus leucopus, reservoir host for agents of Lyme disease and other zoonoses in North America.</title>
        <authorList>
            <person name="Milovic A."/>
            <person name="Bassam K."/>
            <person name="Shao H."/>
            <person name="Chatzistamou I."/>
            <person name="Tufts D.M."/>
            <person name="Diuk-Wasser M."/>
            <person name="Barbour A.G."/>
        </authorList>
    </citation>
    <scope>NUCLEOTIDE SEQUENCE</scope>
    <source>
        <strain evidence="6">LL4</strain>
    </source>
</reference>
<sequence>MMNNTNDNNTNETKPPKQSQLKHFPVMMFAITMGFGGLTLDYKKAIEILSFPPLVYEMLSVFVVMLFCVIAVSYVCKICAYPKAVLDEFNHPIRVNFFATISMSTLLLSNIFQEYTQVALVLFILGAGFQIFIAFYAISYWLKRDIEFAHSTPAWFIPVVGNLLVVTAGAGFADHYTLMFFFSLGIFFWIILSAILVNRIIFHGMLVQKFLPTLAIFIAPPAVGMLGYLKINHGEFDYFAEIMLNVAIIFAIILFALARNFYKLKFFISWWAFTFPFAALTLALLTAYEVSSYPPYYIMGFLSILLTTCIILFVAFKTIQAILRGELFVEEK</sequence>
<dbReference type="PANTHER" id="PTHR37955:SF1">
    <property type="entry name" value="DEP DOMAIN-CONTAINING PROTEIN"/>
    <property type="match status" value="1"/>
</dbReference>
<evidence type="ECO:0000256" key="2">
    <source>
        <dbReference type="ARBA" id="ARBA00022692"/>
    </source>
</evidence>
<feature type="transmembrane region" description="Helical" evidence="5">
    <location>
        <begin position="93"/>
        <end position="112"/>
    </location>
</feature>
<protein>
    <submittedName>
        <fullName evidence="6">Transporter</fullName>
    </submittedName>
</protein>
<dbReference type="InterPro" id="IPR004695">
    <property type="entry name" value="SLAC1/Mae1/Ssu1/TehA"/>
</dbReference>